<evidence type="ECO:0000256" key="3">
    <source>
        <dbReference type="ARBA" id="ARBA00023125"/>
    </source>
</evidence>
<dbReference type="EMBL" id="FPJO01000004">
    <property type="protein sequence ID" value="SFX57130.1"/>
    <property type="molecule type" value="Genomic_DNA"/>
</dbReference>
<keyword evidence="2" id="KW-0805">Transcription regulation</keyword>
<protein>
    <submittedName>
        <fullName evidence="6">Predicted transcriptional regulator</fullName>
    </submittedName>
</protein>
<evidence type="ECO:0000313" key="7">
    <source>
        <dbReference type="Proteomes" id="UP000181909"/>
    </source>
</evidence>
<evidence type="ECO:0000256" key="2">
    <source>
        <dbReference type="ARBA" id="ARBA00023015"/>
    </source>
</evidence>
<proteinExistence type="inferred from homology"/>
<evidence type="ECO:0000256" key="1">
    <source>
        <dbReference type="ARBA" id="ARBA00011046"/>
    </source>
</evidence>
<dbReference type="STRING" id="1893.SAMN02787144_1004116"/>
<dbReference type="InterPro" id="IPR036388">
    <property type="entry name" value="WH-like_DNA-bd_sf"/>
</dbReference>
<gene>
    <name evidence="6" type="ORF">SAMN02787144_1004116</name>
</gene>
<dbReference type="Gene3D" id="1.10.10.10">
    <property type="entry name" value="Winged helix-like DNA-binding domain superfamily/Winged helix DNA-binding domain"/>
    <property type="match status" value="1"/>
</dbReference>
<comment type="similarity">
    <text evidence="1">Belongs to the BlaI transcriptional regulatory family.</text>
</comment>
<evidence type="ECO:0000256" key="5">
    <source>
        <dbReference type="SAM" id="MobiDB-lite"/>
    </source>
</evidence>
<sequence>MSQVKGIASGEPDPRPHGDPASVPTPQPAPRHPSPPSAASERRPAGELESTILAALWAAGTPLTPGQVQGAIGAELARTTVTTILSRLYEKGTVARTRAGRGFVYTPTEDAPGLTARRMHSELRKQEDRSTVLARFVSQLTDEDEQLLRELLDGETP</sequence>
<dbReference type="GO" id="GO:0003677">
    <property type="term" value="F:DNA binding"/>
    <property type="evidence" value="ECO:0007669"/>
    <property type="project" value="UniProtKB-KW"/>
</dbReference>
<dbReference type="AlphaFoldDB" id="A0A1K1Y558"/>
<name>A0A1K1Y558_STRAR</name>
<evidence type="ECO:0000256" key="4">
    <source>
        <dbReference type="ARBA" id="ARBA00023163"/>
    </source>
</evidence>
<dbReference type="OrthoDB" id="9813987at2"/>
<reference evidence="6 7" key="1">
    <citation type="submission" date="2016-11" db="EMBL/GenBank/DDBJ databases">
        <authorList>
            <person name="Jaros S."/>
            <person name="Januszkiewicz K."/>
            <person name="Wedrychowicz H."/>
        </authorList>
    </citation>
    <scope>NUCLEOTIDE SEQUENCE [LARGE SCALE GENOMIC DNA]</scope>
    <source>
        <strain evidence="6 7">OK807</strain>
    </source>
</reference>
<keyword evidence="3" id="KW-0238">DNA-binding</keyword>
<feature type="compositionally biased region" description="Pro residues" evidence="5">
    <location>
        <begin position="23"/>
        <end position="36"/>
    </location>
</feature>
<dbReference type="InterPro" id="IPR036390">
    <property type="entry name" value="WH_DNA-bd_sf"/>
</dbReference>
<dbReference type="GO" id="GO:0045892">
    <property type="term" value="P:negative regulation of DNA-templated transcription"/>
    <property type="evidence" value="ECO:0007669"/>
    <property type="project" value="InterPro"/>
</dbReference>
<feature type="region of interest" description="Disordered" evidence="5">
    <location>
        <begin position="1"/>
        <end position="47"/>
    </location>
</feature>
<accession>A0A1K1Y558</accession>
<evidence type="ECO:0000313" key="6">
    <source>
        <dbReference type="EMBL" id="SFX57130.1"/>
    </source>
</evidence>
<dbReference type="InterPro" id="IPR005650">
    <property type="entry name" value="BlaI_family"/>
</dbReference>
<organism evidence="6 7">
    <name type="scientific">Streptomyces atratus</name>
    <dbReference type="NCBI Taxonomy" id="1893"/>
    <lineage>
        <taxon>Bacteria</taxon>
        <taxon>Bacillati</taxon>
        <taxon>Actinomycetota</taxon>
        <taxon>Actinomycetes</taxon>
        <taxon>Kitasatosporales</taxon>
        <taxon>Streptomycetaceae</taxon>
        <taxon>Streptomyces</taxon>
    </lineage>
</organism>
<dbReference type="SUPFAM" id="SSF46785">
    <property type="entry name" value="Winged helix' DNA-binding domain"/>
    <property type="match status" value="1"/>
</dbReference>
<dbReference type="Pfam" id="PF03965">
    <property type="entry name" value="Penicillinase_R"/>
    <property type="match status" value="1"/>
</dbReference>
<keyword evidence="4" id="KW-0804">Transcription</keyword>
<dbReference type="Proteomes" id="UP000181909">
    <property type="component" value="Unassembled WGS sequence"/>
</dbReference>